<dbReference type="EMBL" id="CP000250">
    <property type="protein sequence ID" value="ABD07626.1"/>
    <property type="molecule type" value="Genomic_DNA"/>
</dbReference>
<dbReference type="KEGG" id="rpb:RPB_2924"/>
<dbReference type="OrthoDB" id="8050875at2"/>
<accession>Q2IVY4</accession>
<evidence type="ECO:0000313" key="2">
    <source>
        <dbReference type="Proteomes" id="UP000008809"/>
    </source>
</evidence>
<proteinExistence type="predicted"/>
<dbReference type="eggNOG" id="ENOG5032RIA">
    <property type="taxonomic scope" value="Bacteria"/>
</dbReference>
<gene>
    <name evidence="1" type="ordered locus">RPB_2924</name>
</gene>
<dbReference type="InterPro" id="IPR029044">
    <property type="entry name" value="Nucleotide-diphossugar_trans"/>
</dbReference>
<organism evidence="1 2">
    <name type="scientific">Rhodopseudomonas palustris (strain HaA2)</name>
    <dbReference type="NCBI Taxonomy" id="316058"/>
    <lineage>
        <taxon>Bacteria</taxon>
        <taxon>Pseudomonadati</taxon>
        <taxon>Pseudomonadota</taxon>
        <taxon>Alphaproteobacteria</taxon>
        <taxon>Hyphomicrobiales</taxon>
        <taxon>Nitrobacteraceae</taxon>
        <taxon>Rhodopseudomonas</taxon>
    </lineage>
</organism>
<dbReference type="AlphaFoldDB" id="Q2IVY4"/>
<dbReference type="STRING" id="316058.RPB_2924"/>
<dbReference type="SUPFAM" id="SSF53448">
    <property type="entry name" value="Nucleotide-diphospho-sugar transferases"/>
    <property type="match status" value="1"/>
</dbReference>
<sequence>MPKPLSEYTWADWKRLRPLSHGLKTARYRWIDRQYRRAPALVGDPAAVARTITGRKVLVTVAYRDPEAIDLQATLLRHFFPETLYVVVDNSPEDEVARQIERVAAEHGVAYLRAPENPWKKSSRSHGIALNWIWHNVLRPGAPEAFGLLDHDLFPTAPDDPFAPLAAQDIYGYVRFAEPDNGRWFLWAGFTMMRFGAVRDLALDFGQDWFIGLDTGGANWGPVFSRYELGKLEQSPSRFVPYCDGIGTYDGPLQWCGSWLHEVGQMGEPEVMRDKRRVVKEILAPHLDAARAGSAPAISTER</sequence>
<dbReference type="HOGENOM" id="CLU_081789_0_0_5"/>
<evidence type="ECO:0000313" key="1">
    <source>
        <dbReference type="EMBL" id="ABD07626.1"/>
    </source>
</evidence>
<name>Q2IVY4_RHOP2</name>
<evidence type="ECO:0008006" key="3">
    <source>
        <dbReference type="Google" id="ProtNLM"/>
    </source>
</evidence>
<dbReference type="Proteomes" id="UP000008809">
    <property type="component" value="Chromosome"/>
</dbReference>
<protein>
    <recommendedName>
        <fullName evidence="3">Glycosyltransferase</fullName>
    </recommendedName>
</protein>
<reference evidence="1 2" key="1">
    <citation type="submission" date="2006-01" db="EMBL/GenBank/DDBJ databases">
        <title>Complete sequence of Rhodopseudomonas palustris HaA2.</title>
        <authorList>
            <consortium name="US DOE Joint Genome Institute"/>
            <person name="Copeland A."/>
            <person name="Lucas S."/>
            <person name="Lapidus A."/>
            <person name="Barry K."/>
            <person name="Detter J.C."/>
            <person name="Glavina T."/>
            <person name="Hammon N."/>
            <person name="Israni S."/>
            <person name="Pitluck S."/>
            <person name="Chain P."/>
            <person name="Malfatti S."/>
            <person name="Shin M."/>
            <person name="Vergez L."/>
            <person name="Schmutz J."/>
            <person name="Larimer F."/>
            <person name="Land M."/>
            <person name="Hauser L."/>
            <person name="Pelletier D.A."/>
            <person name="Kyrpides N."/>
            <person name="Anderson I."/>
            <person name="Oda Y."/>
            <person name="Harwood C.S."/>
            <person name="Richardson P."/>
        </authorList>
    </citation>
    <scope>NUCLEOTIDE SEQUENCE [LARGE SCALE GENOMIC DNA]</scope>
    <source>
        <strain evidence="1 2">HaA2</strain>
    </source>
</reference>
<dbReference type="RefSeq" id="WP_011441810.1">
    <property type="nucleotide sequence ID" value="NC_007778.1"/>
</dbReference>
<keyword evidence="2" id="KW-1185">Reference proteome</keyword>